<reference evidence="3" key="4">
    <citation type="journal article" date="2015" name="PLoS ONE">
        <title>Comprehensive Evaluation of Toxoplasma gondii VEG and Neospora caninum LIV Genomes with Tachyzoite Stage Transcriptome and Proteome Defines Novel Transcript Features.</title>
        <authorList>
            <person name="Ramaprasad A."/>
            <person name="Mourier T."/>
            <person name="Naeem R."/>
            <person name="Malas T.B."/>
            <person name="Moussa E."/>
            <person name="Panigrahi A."/>
            <person name="Vermont S.J."/>
            <person name="Otto T.D."/>
            <person name="Wastling J."/>
            <person name="Pain A."/>
        </authorList>
    </citation>
    <scope>NUCLEOTIDE SEQUENCE</scope>
    <source>
        <strain evidence="3">Liverpool</strain>
    </source>
</reference>
<protein>
    <submittedName>
        <fullName evidence="2">Uncharacterized protein</fullName>
    </submittedName>
</protein>
<dbReference type="EMBL" id="LN714487">
    <property type="protein sequence ID" value="CEL70496.1"/>
    <property type="molecule type" value="Genomic_DNA"/>
</dbReference>
<dbReference type="eggNOG" id="ENOG502QZN0">
    <property type="taxonomic scope" value="Eukaryota"/>
</dbReference>
<name>F0VPV6_NEOCL</name>
<dbReference type="InterPro" id="IPR036322">
    <property type="entry name" value="WD40_repeat_dom_sf"/>
</dbReference>
<feature type="region of interest" description="Disordered" evidence="1">
    <location>
        <begin position="118"/>
        <end position="149"/>
    </location>
</feature>
<feature type="region of interest" description="Disordered" evidence="1">
    <location>
        <begin position="1148"/>
        <end position="1175"/>
    </location>
</feature>
<feature type="compositionally biased region" description="Polar residues" evidence="1">
    <location>
        <begin position="512"/>
        <end position="533"/>
    </location>
</feature>
<dbReference type="AlphaFoldDB" id="F0VPV6"/>
<feature type="region of interest" description="Disordered" evidence="1">
    <location>
        <begin position="793"/>
        <end position="902"/>
    </location>
</feature>
<evidence type="ECO:0000256" key="1">
    <source>
        <dbReference type="SAM" id="MobiDB-lite"/>
    </source>
</evidence>
<dbReference type="RefSeq" id="XP_003885779.1">
    <property type="nucleotide sequence ID" value="XM_003885730.1"/>
</dbReference>
<feature type="compositionally biased region" description="Basic and acidic residues" evidence="1">
    <location>
        <begin position="840"/>
        <end position="850"/>
    </location>
</feature>
<accession>F0VPV6</accession>
<feature type="region of interest" description="Disordered" evidence="1">
    <location>
        <begin position="909"/>
        <end position="928"/>
    </location>
</feature>
<feature type="compositionally biased region" description="Polar residues" evidence="1">
    <location>
        <begin position="50"/>
        <end position="64"/>
    </location>
</feature>
<feature type="compositionally biased region" description="Basic and acidic residues" evidence="1">
    <location>
        <begin position="30"/>
        <end position="43"/>
    </location>
</feature>
<feature type="region of interest" description="Disordered" evidence="1">
    <location>
        <begin position="1"/>
        <end position="77"/>
    </location>
</feature>
<feature type="region of interest" description="Disordered" evidence="1">
    <location>
        <begin position="677"/>
        <end position="697"/>
    </location>
</feature>
<reference evidence="2" key="2">
    <citation type="submission" date="2011-03" db="EMBL/GenBank/DDBJ databases">
        <title>Comparative genomics and transcriptomics of Neospora caninum and Toxoplasma gondii.</title>
        <authorList>
            <person name="Reid A.J."/>
            <person name="Sohal A."/>
            <person name="Harris D."/>
            <person name="Quail M."/>
            <person name="Sanders M."/>
            <person name="Berriman M."/>
            <person name="Wastling J.M."/>
            <person name="Pain A."/>
        </authorList>
    </citation>
    <scope>NUCLEOTIDE SEQUENCE</scope>
    <source>
        <strain evidence="2">Liverpool</strain>
    </source>
</reference>
<evidence type="ECO:0000313" key="3">
    <source>
        <dbReference type="EMBL" id="CEL70496.1"/>
    </source>
</evidence>
<dbReference type="Proteomes" id="UP000007494">
    <property type="component" value="Chromosome XII"/>
</dbReference>
<organism evidence="2 4">
    <name type="scientific">Neospora caninum (strain Liverpool)</name>
    <dbReference type="NCBI Taxonomy" id="572307"/>
    <lineage>
        <taxon>Eukaryota</taxon>
        <taxon>Sar</taxon>
        <taxon>Alveolata</taxon>
        <taxon>Apicomplexa</taxon>
        <taxon>Conoidasida</taxon>
        <taxon>Coccidia</taxon>
        <taxon>Eucoccidiorida</taxon>
        <taxon>Eimeriorina</taxon>
        <taxon>Sarcocystidae</taxon>
        <taxon>Neospora</taxon>
    </lineage>
</organism>
<feature type="compositionally biased region" description="Low complexity" evidence="1">
    <location>
        <begin position="986"/>
        <end position="1002"/>
    </location>
</feature>
<feature type="region of interest" description="Disordered" evidence="1">
    <location>
        <begin position="652"/>
        <end position="671"/>
    </location>
</feature>
<keyword evidence="4" id="KW-1185">Reference proteome</keyword>
<dbReference type="OrthoDB" id="345815at2759"/>
<evidence type="ECO:0000313" key="4">
    <source>
        <dbReference type="Proteomes" id="UP000007494"/>
    </source>
</evidence>
<feature type="compositionally biased region" description="Low complexity" evidence="1">
    <location>
        <begin position="883"/>
        <end position="893"/>
    </location>
</feature>
<reference evidence="2" key="1">
    <citation type="submission" date="2011-02" db="EMBL/GenBank/DDBJ databases">
        <authorList>
            <person name="Aslett M."/>
        </authorList>
    </citation>
    <scope>NUCLEOTIDE SEQUENCE</scope>
    <source>
        <strain evidence="2">Liverpool</strain>
    </source>
</reference>
<dbReference type="SUPFAM" id="SSF50978">
    <property type="entry name" value="WD40 repeat-like"/>
    <property type="match status" value="1"/>
</dbReference>
<feature type="region of interest" description="Disordered" evidence="1">
    <location>
        <begin position="442"/>
        <end position="468"/>
    </location>
</feature>
<evidence type="ECO:0000313" key="2">
    <source>
        <dbReference type="EMBL" id="CBZ55753.1"/>
    </source>
</evidence>
<dbReference type="GeneID" id="13441184"/>
<proteinExistence type="predicted"/>
<feature type="region of interest" description="Disordered" evidence="1">
    <location>
        <begin position="1108"/>
        <end position="1135"/>
    </location>
</feature>
<dbReference type="InParanoid" id="F0VPV6"/>
<feature type="compositionally biased region" description="Basic and acidic residues" evidence="1">
    <location>
        <begin position="1166"/>
        <end position="1175"/>
    </location>
</feature>
<gene>
    <name evidence="3" type="ORF">BN1204_061780</name>
    <name evidence="2" type="ORF">NCLIV_061780</name>
</gene>
<dbReference type="OMA" id="FASLWCP"/>
<feature type="region of interest" description="Disordered" evidence="1">
    <location>
        <begin position="982"/>
        <end position="1002"/>
    </location>
</feature>
<feature type="compositionally biased region" description="Basic and acidic residues" evidence="1">
    <location>
        <begin position="1111"/>
        <end position="1135"/>
    </location>
</feature>
<feature type="region of interest" description="Disordered" evidence="1">
    <location>
        <begin position="498"/>
        <end position="533"/>
    </location>
</feature>
<reference evidence="4" key="3">
    <citation type="journal article" date="2012" name="PLoS Pathog.">
        <title>Comparative genomics of the apicomplexan parasites Toxoplasma gondii and Neospora caninum: Coccidia differing in host range and transmission strategy.</title>
        <authorList>
            <person name="Reid A.J."/>
            <person name="Vermont S.J."/>
            <person name="Cotton J.A."/>
            <person name="Harris D."/>
            <person name="Hill-Cawthorne G.A."/>
            <person name="Konen-Waisman S."/>
            <person name="Latham S.M."/>
            <person name="Mourier T."/>
            <person name="Norton R."/>
            <person name="Quail M.A."/>
            <person name="Sanders M."/>
            <person name="Shanmugam D."/>
            <person name="Sohal A."/>
            <person name="Wasmuth J.D."/>
            <person name="Brunk B."/>
            <person name="Grigg M.E."/>
            <person name="Howard J.C."/>
            <person name="Parkinson J."/>
            <person name="Roos D.S."/>
            <person name="Trees A.J."/>
            <person name="Berriman M."/>
            <person name="Pain A."/>
            <person name="Wastling J.M."/>
        </authorList>
    </citation>
    <scope>NUCLEOTIDE SEQUENCE [LARGE SCALE GENOMIC DNA]</scope>
    <source>
        <strain evidence="4">Liverpool</strain>
    </source>
</reference>
<sequence length="1246" mass="133767">METEERAFRLRACARPPGAVGPELSSSGSERPEPGEVTWEHTPSRHSRSACVSPSDSPAYSQRSLPDFRPVASTSSPSPMRLASCTAAFATHTPHTVLLISSPSYRCGDSTATLASSSRRASSFSASSPGCTPSAPPSRRARSPRGGSVFSGHATPPALLLTCCGSSILISPVGIEHGCAAPSFSSSRTGSGHRWSEGGRRSLLEAFSPGCLTPSSFAPNPQMTASNSPAMTSFSLPRVYTVHTALVTTLSFSASLNLVCSTQRPTPHLPHFASLWCPYTVQERARLPLHFAGRADVVSAAFLPDPQGLLLLVKDGKYSIFGYMNLRAKLSRNASVFTIPHTSPRSTRRRFSSPCCSSQPCSLAFTAERFPASPRPGVPLFSPDFIVDCGRQPVLGLAIEPPLCSSRPSSRFLPSYSALRFASFGRGHLRLWSLMPKTKGENKASLHASARGSTSRRNRETDEEEYPPPSFRSCCFGPGFLSRESCASLTSRGVCTPSGSQSLASSDPPPFASNQGSRGFSAQQRSSLQSPPASSGASFLFPVFPSSCLRNPSQVPLVTAVAFLTESRELLAGTADGFVFIFRGLTAVRALSVSSPSSLSAVCLLLPFRKSLLLVATKNGSLTLLRTTGQPSGRLAVAAGSTCGTTRVLSARKLKSSSQKPETLSGRGNAHLLDSLRATAPASRHPTPRRNGAVAERERHLGLSLVSGERNGHATLANVRELHRGRIPREASRTSASAQLGRRRSACPKVTGRDFLGERERNRKPLASVGQRSINARRVCRAPFAERVLDRPVRTPRSSYRAAYSRPKGTGSRTALGILPGRRKRSLSLNVMERTGSRGRQSEPGERTKVEQGSSLHHGQNTSPAYSPSQTRYASSHDEDSSRFSFSESRPASCRSSACQREERKRWKEASHDGLRAGEPCPVEDHPGVSERPFCAAQRANQGERRVESGAKTPFSERVLHVRDILHFHACRNLAFLPPQPHQQTLAASPSQSLPPSFSSPSSLALPSPSAFAPSSSLPRASPWFPSQLTSLAGWFVPDGGVSSRGALSEPSLLLVTDSHILLVRLSPLLASSSLLLAQKPWGRVEASTSASVSAALPLSLYMEEAESGDVADREGQAARQGERGAARNSTRAERSWPFEADFEAARKGAREGGKWGDGFTGGAGRRRDGSLERTLSRERRTRIRFIKQREEIASRSGSILVTGGRCPVGGALHLWHVAGESHNLQSIGEETDAFRAERKHQSTSS</sequence>
<feature type="compositionally biased region" description="Polar residues" evidence="1">
    <location>
        <begin position="851"/>
        <end position="873"/>
    </location>
</feature>
<dbReference type="EMBL" id="FR823393">
    <property type="protein sequence ID" value="CBZ55753.1"/>
    <property type="molecule type" value="Genomic_DNA"/>
</dbReference>
<feature type="compositionally biased region" description="Low complexity" evidence="1">
    <location>
        <begin position="118"/>
        <end position="128"/>
    </location>
</feature>
<dbReference type="VEuPathDB" id="ToxoDB:NCLIV_061780"/>